<organism evidence="1">
    <name type="scientific">Timema genevievae</name>
    <name type="common">Walking stick</name>
    <dbReference type="NCBI Taxonomy" id="629358"/>
    <lineage>
        <taxon>Eukaryota</taxon>
        <taxon>Metazoa</taxon>
        <taxon>Ecdysozoa</taxon>
        <taxon>Arthropoda</taxon>
        <taxon>Hexapoda</taxon>
        <taxon>Insecta</taxon>
        <taxon>Pterygota</taxon>
        <taxon>Neoptera</taxon>
        <taxon>Polyneoptera</taxon>
        <taxon>Phasmatodea</taxon>
        <taxon>Timematodea</taxon>
        <taxon>Timematoidea</taxon>
        <taxon>Timematidae</taxon>
        <taxon>Timema</taxon>
    </lineage>
</organism>
<evidence type="ECO:0000313" key="1">
    <source>
        <dbReference type="EMBL" id="CAD7586867.1"/>
    </source>
</evidence>
<dbReference type="EMBL" id="OE839351">
    <property type="protein sequence ID" value="CAD7586867.1"/>
    <property type="molecule type" value="Genomic_DNA"/>
</dbReference>
<protein>
    <submittedName>
        <fullName evidence="1">Uncharacterized protein</fullName>
    </submittedName>
</protein>
<sequence>MLLDNNKKVTQWLIEPMSTTLSPDIASVLHVNDAPFSRKSFSLRFLVKTKCTVTSRFFCRVVPTYNTMATNDFKLSGRDEKDRLVTNLIGMTLKYRCKPEDSLRDLVPPKQLGMEAKRYRLYFLRDIYCIFFKTQTTFFETETFFEIQTVLSSREELYFLQETNCTFFERQIVLSSRDGVDELYLLREMGCTLFKRQTTFFERETFFDVQNVLSLREGLYFLRETDCTFFKTQTTFFETETFFEIHTVLSSRDRDYFLREMDRIKSNRCISHDLTSAIPVAYIIRRSTPLTGSGPNGQGAAGGTKKHTEVYPHFRVGPSRKQFFWKITINTPDRGFNLDLPIIGSPVYCEGSVLDHAATGAGAANFKAAASVSDKISIAVKPHGLKYNGLIGSVAAFGWREGIKPFWEKKLGTPSRDSNLDLSFIGSLVYCERSGLDHEATEAGYPAGGLNADFSVTD</sequence>
<proteinExistence type="predicted"/>
<gene>
    <name evidence="1" type="ORF">TGEB3V08_LOCUS1139</name>
</gene>
<accession>A0A7R9JPH9</accession>
<name>A0A7R9JPH9_TIMGE</name>
<reference evidence="1" key="1">
    <citation type="submission" date="2020-11" db="EMBL/GenBank/DDBJ databases">
        <authorList>
            <person name="Tran Van P."/>
        </authorList>
    </citation>
    <scope>NUCLEOTIDE SEQUENCE</scope>
</reference>
<dbReference type="AlphaFoldDB" id="A0A7R9JPH9"/>